<accession>A0A0V7ZGX9</accession>
<protein>
    <submittedName>
        <fullName evidence="2">Uncharacterized protein</fullName>
    </submittedName>
</protein>
<name>A0A0V7ZGX9_9CYAN</name>
<proteinExistence type="predicted"/>
<dbReference type="RefSeq" id="WP_027845664.1">
    <property type="nucleotide sequence ID" value="NZ_LMTZ01000131.1"/>
</dbReference>
<evidence type="ECO:0000313" key="2">
    <source>
        <dbReference type="EMBL" id="KST63844.1"/>
    </source>
</evidence>
<feature type="coiled-coil region" evidence="1">
    <location>
        <begin position="3"/>
        <end position="30"/>
    </location>
</feature>
<evidence type="ECO:0000256" key="1">
    <source>
        <dbReference type="SAM" id="Coils"/>
    </source>
</evidence>
<dbReference type="EMBL" id="LMTZ01000131">
    <property type="protein sequence ID" value="KST63844.1"/>
    <property type="molecule type" value="Genomic_DNA"/>
</dbReference>
<evidence type="ECO:0000313" key="3">
    <source>
        <dbReference type="Proteomes" id="UP000053372"/>
    </source>
</evidence>
<dbReference type="AlphaFoldDB" id="A0A0V7ZGX9"/>
<gene>
    <name evidence="2" type="ORF">BC008_15425</name>
</gene>
<reference evidence="2 3" key="1">
    <citation type="journal article" date="2015" name="Genome Announc.">
        <title>Draft Genome of the Euendolithic (true boring) Cyanobacterium Mastigocoleus testarum strain BC008.</title>
        <authorList>
            <person name="Guida B.S."/>
            <person name="Garcia-Pichel F."/>
        </authorList>
    </citation>
    <scope>NUCLEOTIDE SEQUENCE [LARGE SCALE GENOMIC DNA]</scope>
    <source>
        <strain evidence="2 3">BC008</strain>
    </source>
</reference>
<organism evidence="2 3">
    <name type="scientific">Mastigocoleus testarum BC008</name>
    <dbReference type="NCBI Taxonomy" id="371196"/>
    <lineage>
        <taxon>Bacteria</taxon>
        <taxon>Bacillati</taxon>
        <taxon>Cyanobacteriota</taxon>
        <taxon>Cyanophyceae</taxon>
        <taxon>Nostocales</taxon>
        <taxon>Hapalosiphonaceae</taxon>
        <taxon>Mastigocoleus</taxon>
    </lineage>
</organism>
<keyword evidence="3" id="KW-1185">Reference proteome</keyword>
<dbReference type="Proteomes" id="UP000053372">
    <property type="component" value="Unassembled WGS sequence"/>
</dbReference>
<keyword evidence="1" id="KW-0175">Coiled coil</keyword>
<comment type="caution">
    <text evidence="2">The sequence shown here is derived from an EMBL/GenBank/DDBJ whole genome shotgun (WGS) entry which is preliminary data.</text>
</comment>
<sequence length="174" mass="20290">MSFVELKNKVQSVRNTIDSLINEVIDLKSQVLNISIFDKEGRKLLNYLQKMEIRIQKCQDTVEVVTTKIHGMQQKSHYISNNQASELETEKYSIQTDFDILAAKYNETYSTLVEKSFWANLQDAWQRFTKGISTLAAKVLIWSFTGLIRPMFPASKKPKFLIPYGSLWERIFRN</sequence>